<dbReference type="InterPro" id="IPR037045">
    <property type="entry name" value="S8pro/Inhibitor_I9_sf"/>
</dbReference>
<dbReference type="Gene3D" id="3.30.70.80">
    <property type="entry name" value="Peptidase S8 propeptide/proteinase inhibitor I9"/>
    <property type="match status" value="1"/>
</dbReference>
<dbReference type="AlphaFoldDB" id="A0A6A6WCW3"/>
<evidence type="ECO:0000313" key="4">
    <source>
        <dbReference type="Proteomes" id="UP000799437"/>
    </source>
</evidence>
<evidence type="ECO:0000259" key="2">
    <source>
        <dbReference type="Pfam" id="PF05922"/>
    </source>
</evidence>
<dbReference type="GO" id="GO:0004866">
    <property type="term" value="F:endopeptidase inhibitor activity"/>
    <property type="evidence" value="ECO:0007669"/>
    <property type="project" value="TreeGrafter"/>
</dbReference>
<gene>
    <name evidence="3" type="ORF">EJ05DRAFT_498504</name>
</gene>
<dbReference type="Pfam" id="PF05922">
    <property type="entry name" value="Inhibitor_I9"/>
    <property type="match status" value="1"/>
</dbReference>
<reference evidence="3" key="1">
    <citation type="journal article" date="2020" name="Stud. Mycol.">
        <title>101 Dothideomycetes genomes: a test case for predicting lifestyles and emergence of pathogens.</title>
        <authorList>
            <person name="Haridas S."/>
            <person name="Albert R."/>
            <person name="Binder M."/>
            <person name="Bloem J."/>
            <person name="Labutti K."/>
            <person name="Salamov A."/>
            <person name="Andreopoulos B."/>
            <person name="Baker S."/>
            <person name="Barry K."/>
            <person name="Bills G."/>
            <person name="Bluhm B."/>
            <person name="Cannon C."/>
            <person name="Castanera R."/>
            <person name="Culley D."/>
            <person name="Daum C."/>
            <person name="Ezra D."/>
            <person name="Gonzalez J."/>
            <person name="Henrissat B."/>
            <person name="Kuo A."/>
            <person name="Liang C."/>
            <person name="Lipzen A."/>
            <person name="Lutzoni F."/>
            <person name="Magnuson J."/>
            <person name="Mondo S."/>
            <person name="Nolan M."/>
            <person name="Ohm R."/>
            <person name="Pangilinan J."/>
            <person name="Park H.-J."/>
            <person name="Ramirez L."/>
            <person name="Alfaro M."/>
            <person name="Sun H."/>
            <person name="Tritt A."/>
            <person name="Yoshinaga Y."/>
            <person name="Zwiers L.-H."/>
            <person name="Turgeon B."/>
            <person name="Goodwin S."/>
            <person name="Spatafora J."/>
            <person name="Crous P."/>
            <person name="Grigoriev I."/>
        </authorList>
    </citation>
    <scope>NUCLEOTIDE SEQUENCE</scope>
    <source>
        <strain evidence="3">CBS 121739</strain>
    </source>
</reference>
<comment type="similarity">
    <text evidence="1">Belongs to the protease inhibitor I9 family.</text>
</comment>
<proteinExistence type="inferred from homology"/>
<evidence type="ECO:0000256" key="1">
    <source>
        <dbReference type="ARBA" id="ARBA00038069"/>
    </source>
</evidence>
<dbReference type="SUPFAM" id="SSF54897">
    <property type="entry name" value="Protease propeptides/inhibitors"/>
    <property type="match status" value="1"/>
</dbReference>
<sequence>MPVINVSLKEGHSKEKLEAAKQSITDQGGKITKEFKLIDGFTAEIPDDKLSTLESHEGVDVEKDQVVTTQ</sequence>
<evidence type="ECO:0000313" key="3">
    <source>
        <dbReference type="EMBL" id="KAF2760543.1"/>
    </source>
</evidence>
<dbReference type="PANTHER" id="PTHR28288">
    <property type="entry name" value="PROTEASE B INHIBITOR 2"/>
    <property type="match status" value="1"/>
</dbReference>
<dbReference type="EMBL" id="ML996568">
    <property type="protein sequence ID" value="KAF2760543.1"/>
    <property type="molecule type" value="Genomic_DNA"/>
</dbReference>
<dbReference type="OrthoDB" id="5518345at2759"/>
<dbReference type="FunFam" id="3.30.70.80:FF:000005">
    <property type="entry name" value="Proteinase inhibitor I2B"/>
    <property type="match status" value="1"/>
</dbReference>
<protein>
    <recommendedName>
        <fullName evidence="2">Inhibitor I9 domain-containing protein</fullName>
    </recommendedName>
</protein>
<dbReference type="GO" id="GO:0042144">
    <property type="term" value="P:vacuole fusion, non-autophagic"/>
    <property type="evidence" value="ECO:0007669"/>
    <property type="project" value="TreeGrafter"/>
</dbReference>
<dbReference type="Proteomes" id="UP000799437">
    <property type="component" value="Unassembled WGS sequence"/>
</dbReference>
<name>A0A6A6WCW3_9PEZI</name>
<dbReference type="InterPro" id="IPR010259">
    <property type="entry name" value="S8pro/Inhibitor_I9"/>
</dbReference>
<organism evidence="3 4">
    <name type="scientific">Pseudovirgaria hyperparasitica</name>
    <dbReference type="NCBI Taxonomy" id="470096"/>
    <lineage>
        <taxon>Eukaryota</taxon>
        <taxon>Fungi</taxon>
        <taxon>Dikarya</taxon>
        <taxon>Ascomycota</taxon>
        <taxon>Pezizomycotina</taxon>
        <taxon>Dothideomycetes</taxon>
        <taxon>Dothideomycetes incertae sedis</taxon>
        <taxon>Acrospermales</taxon>
        <taxon>Acrospermaceae</taxon>
        <taxon>Pseudovirgaria</taxon>
    </lineage>
</organism>
<dbReference type="PANTHER" id="PTHR28288:SF2">
    <property type="entry name" value="PROTEASE B INHIBITOR 2"/>
    <property type="match status" value="1"/>
</dbReference>
<dbReference type="GeneID" id="54487747"/>
<accession>A0A6A6WCW3</accession>
<dbReference type="InterPro" id="IPR052471">
    <property type="entry name" value="PBI_I9"/>
</dbReference>
<dbReference type="RefSeq" id="XP_033602994.1">
    <property type="nucleotide sequence ID" value="XM_033746693.1"/>
</dbReference>
<keyword evidence="4" id="KW-1185">Reference proteome</keyword>
<feature type="domain" description="Inhibitor I9" evidence="2">
    <location>
        <begin position="17"/>
        <end position="69"/>
    </location>
</feature>